<protein>
    <submittedName>
        <fullName evidence="1">Uncharacterized protein</fullName>
    </submittedName>
</protein>
<evidence type="ECO:0000313" key="2">
    <source>
        <dbReference type="Proteomes" id="UP000448943"/>
    </source>
</evidence>
<dbReference type="Proteomes" id="UP000448943">
    <property type="component" value="Unassembled WGS sequence"/>
</dbReference>
<keyword evidence="2" id="KW-1185">Reference proteome</keyword>
<dbReference type="EMBL" id="SIJB01000064">
    <property type="protein sequence ID" value="NBI31173.1"/>
    <property type="molecule type" value="Genomic_DNA"/>
</dbReference>
<gene>
    <name evidence="1" type="ORF">ERL59_19760</name>
</gene>
<name>A0A6N9Q962_9BACL</name>
<comment type="caution">
    <text evidence="1">The sequence shown here is derived from an EMBL/GenBank/DDBJ whole genome shotgun (WGS) entry which is preliminary data.</text>
</comment>
<dbReference type="AlphaFoldDB" id="A0A6N9Q962"/>
<evidence type="ECO:0000313" key="1">
    <source>
        <dbReference type="EMBL" id="NBI31173.1"/>
    </source>
</evidence>
<sequence length="100" mass="11339">MRLVKGRKGEDMIIEGQGKVVDGERTFIVYATDKELRLLTDKPSDYTNLLKVGDAIEVSRKYELFNKIQRYGNAIINDFDALRNVFIDIGLGDVKRGDAD</sequence>
<reference evidence="1 2" key="1">
    <citation type="submission" date="2019-01" db="EMBL/GenBank/DDBJ databases">
        <title>Chengkuizengella sp. nov., isolated from deep-sea sediment of East Pacific Ocean.</title>
        <authorList>
            <person name="Yang J."/>
            <person name="Lai Q."/>
            <person name="Shao Z."/>
        </authorList>
    </citation>
    <scope>NUCLEOTIDE SEQUENCE [LARGE SCALE GENOMIC DNA]</scope>
    <source>
        <strain evidence="1 2">YPA3-1-1</strain>
    </source>
</reference>
<accession>A0A6N9Q962</accession>
<proteinExistence type="predicted"/>
<organism evidence="1 2">
    <name type="scientific">Chengkuizengella marina</name>
    <dbReference type="NCBI Taxonomy" id="2507566"/>
    <lineage>
        <taxon>Bacteria</taxon>
        <taxon>Bacillati</taxon>
        <taxon>Bacillota</taxon>
        <taxon>Bacilli</taxon>
        <taxon>Bacillales</taxon>
        <taxon>Paenibacillaceae</taxon>
        <taxon>Chengkuizengella</taxon>
    </lineage>
</organism>